<protein>
    <recommendedName>
        <fullName evidence="1">4Fe4S-binding SPASM domain-containing protein</fullName>
    </recommendedName>
</protein>
<feature type="domain" description="4Fe4S-binding SPASM" evidence="1">
    <location>
        <begin position="4"/>
        <end position="88"/>
    </location>
</feature>
<evidence type="ECO:0000259" key="1">
    <source>
        <dbReference type="Pfam" id="PF13186"/>
    </source>
</evidence>
<proteinExistence type="predicted"/>
<name>A0A383EMS3_9ZZZZ</name>
<accession>A0A383EMS3</accession>
<organism evidence="2">
    <name type="scientific">marine metagenome</name>
    <dbReference type="NCBI Taxonomy" id="408172"/>
    <lineage>
        <taxon>unclassified sequences</taxon>
        <taxon>metagenomes</taxon>
        <taxon>ecological metagenomes</taxon>
    </lineage>
</organism>
<sequence>MIKCKYGTENRLFINHLGELIPCCFLNAEALNMGAGQPPKTLFGELNTKYDNSLHNQTIQEILDGPLFNGIIDSWETDNPVEKCYKTCDKKDRDVFVDDRLK</sequence>
<dbReference type="EMBL" id="UINC01226931">
    <property type="protein sequence ID" value="SVE57620.1"/>
    <property type="molecule type" value="Genomic_DNA"/>
</dbReference>
<gene>
    <name evidence="2" type="ORF">METZ01_LOCUS510474</name>
</gene>
<evidence type="ECO:0000313" key="2">
    <source>
        <dbReference type="EMBL" id="SVE57620.1"/>
    </source>
</evidence>
<reference evidence="2" key="1">
    <citation type="submission" date="2018-05" db="EMBL/GenBank/DDBJ databases">
        <authorList>
            <person name="Lanie J.A."/>
            <person name="Ng W.-L."/>
            <person name="Kazmierczak K.M."/>
            <person name="Andrzejewski T.M."/>
            <person name="Davidsen T.M."/>
            <person name="Wayne K.J."/>
            <person name="Tettelin H."/>
            <person name="Glass J.I."/>
            <person name="Rusch D."/>
            <person name="Podicherti R."/>
            <person name="Tsui H.-C.T."/>
            <person name="Winkler M.E."/>
        </authorList>
    </citation>
    <scope>NUCLEOTIDE SEQUENCE</scope>
</reference>
<dbReference type="Pfam" id="PF13186">
    <property type="entry name" value="SPASM"/>
    <property type="match status" value="1"/>
</dbReference>
<dbReference type="InterPro" id="IPR023885">
    <property type="entry name" value="4Fe4S-binding_SPASM_dom"/>
</dbReference>
<dbReference type="AlphaFoldDB" id="A0A383EMS3"/>